<proteinExistence type="predicted"/>
<keyword evidence="2" id="KW-1185">Reference proteome</keyword>
<name>T2GA63_MEGG1</name>
<protein>
    <recommendedName>
        <fullName evidence="3">DUF5610 domain-containing protein</fullName>
    </recommendedName>
</protein>
<dbReference type="eggNOG" id="ENOG5030SRS">
    <property type="taxonomic scope" value="Bacteria"/>
</dbReference>
<organism evidence="1 2">
    <name type="scientific">Megalodesulfovibrio gigas (strain ATCC 19364 / DSM 1382 / NCIMB 9332 / VKM B-1759)</name>
    <name type="common">Desulfovibrio gigas</name>
    <dbReference type="NCBI Taxonomy" id="1121448"/>
    <lineage>
        <taxon>Bacteria</taxon>
        <taxon>Pseudomonadati</taxon>
        <taxon>Thermodesulfobacteriota</taxon>
        <taxon>Desulfovibrionia</taxon>
        <taxon>Desulfovibrionales</taxon>
        <taxon>Desulfovibrionaceae</taxon>
        <taxon>Megalodesulfovibrio</taxon>
    </lineage>
</organism>
<dbReference type="PATRIC" id="fig|1121448.10.peg.1151"/>
<dbReference type="EMBL" id="CP006585">
    <property type="protein sequence ID" value="AGW13016.1"/>
    <property type="molecule type" value="Genomic_DNA"/>
</dbReference>
<dbReference type="HOGENOM" id="CLU_1136607_0_0_7"/>
<sequence length="244" mass="25075">MELTGLAGGYSAFTLGSATSNARFGTLSSPGSQSGLGETFGQAVVLQLQSTLGKDDAQAGSLATALGESMDSLRAQFGDQTAQAAMAMVAKRLDQPAEGTPLTEEQFSRGLLEAVRLVDKSYGFAAGDEVMRQFNGDLNDAINAYFDNGLKERFFATAVGEAQDAAATPLTVSASQMQTAQQEAAASPTESLLEAMREDLEAFLADPPSDMDDPTAAALQSGAAQYAALAASAGGVSSTLSMMV</sequence>
<reference evidence="1 2" key="1">
    <citation type="journal article" date="2013" name="J. Bacteriol.">
        <title>Roles of HynAB and Ech, the only two hydrogenases found in the model sulfate reducer Desulfovibrio gigas.</title>
        <authorList>
            <person name="Morais-Silva F.O."/>
            <person name="Santos C.I."/>
            <person name="Rodrigues R."/>
            <person name="Pereira I.A."/>
            <person name="Rodrigues-Pousada C."/>
        </authorList>
    </citation>
    <scope>NUCLEOTIDE SEQUENCE [LARGE SCALE GENOMIC DNA]</scope>
    <source>
        <strain evidence="2">ATCC 19364 / DSM 1382 / NCIMB 9332 / VKM B-1759</strain>
    </source>
</reference>
<accession>T2GA63</accession>
<dbReference type="STRING" id="1121448.DGI_1153"/>
<reference evidence="2" key="2">
    <citation type="submission" date="2013-07" db="EMBL/GenBank/DDBJ databases">
        <authorList>
            <person name="Morais-Silva F.O."/>
            <person name="Rezende A.M."/>
            <person name="Pimentel C."/>
            <person name="Resende D.M."/>
            <person name="Santos C.I."/>
            <person name="Clemente C."/>
            <person name="de Oliveira L.M."/>
            <person name="da Silva S.M."/>
            <person name="Costa D.A."/>
            <person name="Varela-Raposo A."/>
            <person name="Horacio E.C.A."/>
            <person name="Matos M."/>
            <person name="Flores O."/>
            <person name="Ruiz J.C."/>
            <person name="Rodrigues-Pousada C."/>
        </authorList>
    </citation>
    <scope>NUCLEOTIDE SEQUENCE [LARGE SCALE GENOMIC DNA]</scope>
    <source>
        <strain evidence="2">ATCC 19364 / DSM 1382 / NCIMB 9332 / VKM B-1759</strain>
    </source>
</reference>
<dbReference type="Proteomes" id="UP000016587">
    <property type="component" value="Chromosome"/>
</dbReference>
<gene>
    <name evidence="1" type="ORF">DGI_1153</name>
</gene>
<dbReference type="OrthoDB" id="5450560at2"/>
<dbReference type="RefSeq" id="WP_021759785.1">
    <property type="nucleotide sequence ID" value="NC_022444.1"/>
</dbReference>
<dbReference type="AlphaFoldDB" id="T2GA63"/>
<evidence type="ECO:0008006" key="3">
    <source>
        <dbReference type="Google" id="ProtNLM"/>
    </source>
</evidence>
<evidence type="ECO:0000313" key="2">
    <source>
        <dbReference type="Proteomes" id="UP000016587"/>
    </source>
</evidence>
<evidence type="ECO:0000313" key="1">
    <source>
        <dbReference type="EMBL" id="AGW13016.1"/>
    </source>
</evidence>
<dbReference type="KEGG" id="dgg:DGI_1153"/>